<reference evidence="1 2" key="1">
    <citation type="submission" date="2021-03" db="EMBL/GenBank/DDBJ databases">
        <title>Genomic Encyclopedia of Type Strains, Phase IV (KMG-IV): sequencing the most valuable type-strain genomes for metagenomic binning, comparative biology and taxonomic classification.</title>
        <authorList>
            <person name="Goeker M."/>
        </authorList>
    </citation>
    <scope>NUCLEOTIDE SEQUENCE [LARGE SCALE GENOMIC DNA]</scope>
    <source>
        <strain evidence="1 2">DSM 26048</strain>
    </source>
</reference>
<protein>
    <submittedName>
        <fullName evidence="1">Uncharacterized protein</fullName>
    </submittedName>
</protein>
<evidence type="ECO:0000313" key="1">
    <source>
        <dbReference type="EMBL" id="MBP1991445.1"/>
    </source>
</evidence>
<gene>
    <name evidence="1" type="ORF">J2Z66_003052</name>
</gene>
<organism evidence="1 2">
    <name type="scientific">Paenibacillus eucommiae</name>
    <dbReference type="NCBI Taxonomy" id="1355755"/>
    <lineage>
        <taxon>Bacteria</taxon>
        <taxon>Bacillati</taxon>
        <taxon>Bacillota</taxon>
        <taxon>Bacilli</taxon>
        <taxon>Bacillales</taxon>
        <taxon>Paenibacillaceae</taxon>
        <taxon>Paenibacillus</taxon>
    </lineage>
</organism>
<evidence type="ECO:0000313" key="2">
    <source>
        <dbReference type="Proteomes" id="UP001519287"/>
    </source>
</evidence>
<sequence length="63" mass="7164">MGGSAEASAFKDLFLPPHVYHSREQIFNSGWSPQPFPPQRTQVTNTHIKGRRKVVFLNEIPSE</sequence>
<dbReference type="Proteomes" id="UP001519287">
    <property type="component" value="Unassembled WGS sequence"/>
</dbReference>
<keyword evidence="2" id="KW-1185">Reference proteome</keyword>
<proteinExistence type="predicted"/>
<comment type="caution">
    <text evidence="1">The sequence shown here is derived from an EMBL/GenBank/DDBJ whole genome shotgun (WGS) entry which is preliminary data.</text>
</comment>
<accession>A0ABS4IV40</accession>
<name>A0ABS4IV40_9BACL</name>
<dbReference type="EMBL" id="JAGGLB010000008">
    <property type="protein sequence ID" value="MBP1991445.1"/>
    <property type="molecule type" value="Genomic_DNA"/>
</dbReference>